<feature type="compositionally biased region" description="Basic and acidic residues" evidence="8">
    <location>
        <begin position="118"/>
        <end position="136"/>
    </location>
</feature>
<organism evidence="10 11">
    <name type="scientific">Vitis vinifera</name>
    <name type="common">Grape</name>
    <dbReference type="NCBI Taxonomy" id="29760"/>
    <lineage>
        <taxon>Eukaryota</taxon>
        <taxon>Viridiplantae</taxon>
        <taxon>Streptophyta</taxon>
        <taxon>Embryophyta</taxon>
        <taxon>Tracheophyta</taxon>
        <taxon>Spermatophyta</taxon>
        <taxon>Magnoliopsida</taxon>
        <taxon>eudicotyledons</taxon>
        <taxon>Gunneridae</taxon>
        <taxon>Pentapetalae</taxon>
        <taxon>rosids</taxon>
        <taxon>Vitales</taxon>
        <taxon>Vitaceae</taxon>
        <taxon>Viteae</taxon>
        <taxon>Vitis</taxon>
    </lineage>
</organism>
<dbReference type="InterPro" id="IPR043128">
    <property type="entry name" value="Rev_trsase/Diguanyl_cyclase"/>
</dbReference>
<accession>A0A438HL02</accession>
<gene>
    <name evidence="10" type="primary">TY3B-I_855</name>
    <name evidence="10" type="ORF">CK203_032888</name>
</gene>
<dbReference type="FunFam" id="3.10.10.10:FF:000007">
    <property type="entry name" value="Retrovirus-related Pol polyprotein from transposon 17.6-like Protein"/>
    <property type="match status" value="1"/>
</dbReference>
<dbReference type="GO" id="GO:0004519">
    <property type="term" value="F:endonuclease activity"/>
    <property type="evidence" value="ECO:0007669"/>
    <property type="project" value="UniProtKB-KW"/>
</dbReference>
<dbReference type="PROSITE" id="PS50878">
    <property type="entry name" value="RT_POL"/>
    <property type="match status" value="1"/>
</dbReference>
<keyword evidence="1" id="KW-0645">Protease</keyword>
<dbReference type="Gene3D" id="3.30.70.270">
    <property type="match status" value="2"/>
</dbReference>
<evidence type="ECO:0000259" key="9">
    <source>
        <dbReference type="PROSITE" id="PS50878"/>
    </source>
</evidence>
<dbReference type="Proteomes" id="UP000288805">
    <property type="component" value="Unassembled WGS sequence"/>
</dbReference>
<dbReference type="GO" id="GO:0006508">
    <property type="term" value="P:proteolysis"/>
    <property type="evidence" value="ECO:0007669"/>
    <property type="project" value="UniProtKB-KW"/>
</dbReference>
<dbReference type="Gene3D" id="2.40.70.10">
    <property type="entry name" value="Acid Proteases"/>
    <property type="match status" value="1"/>
</dbReference>
<dbReference type="InterPro" id="IPR021109">
    <property type="entry name" value="Peptidase_aspartic_dom_sf"/>
</dbReference>
<feature type="region of interest" description="Disordered" evidence="8">
    <location>
        <begin position="983"/>
        <end position="1006"/>
    </location>
</feature>
<dbReference type="InterPro" id="IPR043502">
    <property type="entry name" value="DNA/RNA_pol_sf"/>
</dbReference>
<dbReference type="CDD" id="cd00303">
    <property type="entry name" value="retropepsin_like"/>
    <property type="match status" value="1"/>
</dbReference>
<dbReference type="InterPro" id="IPR012337">
    <property type="entry name" value="RNaseH-like_sf"/>
</dbReference>
<dbReference type="AlphaFoldDB" id="A0A438HL02"/>
<evidence type="ECO:0000313" key="11">
    <source>
        <dbReference type="Proteomes" id="UP000288805"/>
    </source>
</evidence>
<dbReference type="GO" id="GO:0008233">
    <property type="term" value="F:peptidase activity"/>
    <property type="evidence" value="ECO:0007669"/>
    <property type="project" value="UniProtKB-KW"/>
</dbReference>
<dbReference type="InterPro" id="IPR053134">
    <property type="entry name" value="RNA-dir_DNA_polymerase"/>
</dbReference>
<evidence type="ECO:0000256" key="8">
    <source>
        <dbReference type="SAM" id="MobiDB-lite"/>
    </source>
</evidence>
<dbReference type="SUPFAM" id="SSF56672">
    <property type="entry name" value="DNA/RNA polymerases"/>
    <property type="match status" value="1"/>
</dbReference>
<dbReference type="Gene3D" id="3.30.420.10">
    <property type="entry name" value="Ribonuclease H-like superfamily/Ribonuclease H"/>
    <property type="match status" value="1"/>
</dbReference>
<dbReference type="EMBL" id="QGNW01000207">
    <property type="protein sequence ID" value="RVW85121.1"/>
    <property type="molecule type" value="Genomic_DNA"/>
</dbReference>
<name>A0A438HL02_VITVI</name>
<dbReference type="Gene3D" id="3.10.10.10">
    <property type="entry name" value="HIV Type 1 Reverse Transcriptase, subunit A, domain 1"/>
    <property type="match status" value="1"/>
</dbReference>
<evidence type="ECO:0000256" key="5">
    <source>
        <dbReference type="ARBA" id="ARBA00022759"/>
    </source>
</evidence>
<keyword evidence="7" id="KW-0695">RNA-directed DNA polymerase</keyword>
<feature type="region of interest" description="Disordered" evidence="8">
    <location>
        <begin position="63"/>
        <end position="185"/>
    </location>
</feature>
<evidence type="ECO:0000313" key="10">
    <source>
        <dbReference type="EMBL" id="RVW85121.1"/>
    </source>
</evidence>
<dbReference type="InterPro" id="IPR036397">
    <property type="entry name" value="RNaseH_sf"/>
</dbReference>
<dbReference type="InterPro" id="IPR000477">
    <property type="entry name" value="RT_dom"/>
</dbReference>
<dbReference type="PANTHER" id="PTHR24559">
    <property type="entry name" value="TRANSPOSON TY3-I GAG-POL POLYPROTEIN"/>
    <property type="match status" value="1"/>
</dbReference>
<dbReference type="GO" id="GO:0003676">
    <property type="term" value="F:nucleic acid binding"/>
    <property type="evidence" value="ECO:0007669"/>
    <property type="project" value="InterPro"/>
</dbReference>
<feature type="compositionally biased region" description="Basic and acidic residues" evidence="8">
    <location>
        <begin position="63"/>
        <end position="72"/>
    </location>
</feature>
<dbReference type="PANTHER" id="PTHR24559:SF444">
    <property type="entry name" value="REVERSE TRANSCRIPTASE DOMAIN-CONTAINING PROTEIN"/>
    <property type="match status" value="1"/>
</dbReference>
<evidence type="ECO:0000256" key="6">
    <source>
        <dbReference type="ARBA" id="ARBA00022801"/>
    </source>
</evidence>
<keyword evidence="6" id="KW-0378">Hydrolase</keyword>
<feature type="domain" description="Reverse transcriptase" evidence="9">
    <location>
        <begin position="605"/>
        <end position="797"/>
    </location>
</feature>
<evidence type="ECO:0000256" key="2">
    <source>
        <dbReference type="ARBA" id="ARBA00022679"/>
    </source>
</evidence>
<evidence type="ECO:0000256" key="3">
    <source>
        <dbReference type="ARBA" id="ARBA00022695"/>
    </source>
</evidence>
<sequence length="1171" mass="132171">MAKNHRRVRPDTLSGCLLQSLQRWPHLPKVDHLVERKKIITNGVKPSKKDSWQRKTAKALLQETERLREENAVLRIQASTSGPPRRQRSKGQVANSRPEPESIYPGSTGAVPGTYNARPHEPRTPMPRAPREESSDSTHFSAKRQRDRKSQLSSSMRARLGPQEPGRSRPPVATTRAPRPDPMIAPMVQNVPPHRDPMVTPAMRNVHSHLAERPAGRNLPNEPPIGSISKRLDDMLSTPFCSHITHYEPQEDSSDLSEAFVGQYLCSARHKQNISTLQNIKMRDNESLREFVKRFGQAVLQIEPPTTMDDLFRRANKYSMLEDDVRAATQQVLVAGRASRDNGTGMPNLRTVQNQLTGDRTGRVVRIGRPTPLSVSYEKLLPMIQGLSDFRWPRPLETDPSIRDRSKKCAFHKDHGHTTETCRSLQYLVERLIKAGHLKQYLRSDTGGRDAEKAEIAAAASIRERINSIRPGLTGEGPRPIDGTIIFPPVDPTRTLQPHRDALILSLEIGDFDVRRILVDPGSSADLVQASVIGHMGHSLAGLENPGRILSGFNGSSTTSLGDIILPVRAGPVTLNVQFSVVQELSPFNVILGRTWLHYMKAIPPHIIKWEFIPLSPLTSLTSFQQPDPFDRRLDDFTRIDKELSKMKLTNCWKPDSSERQFSLTAIDQIVDSTSGQGMLSFLDAFSGYHQIPMSPDDEEKTAFITPHGLYCYKVMPFGLKNAGATYQRLMTKIFKPLIGRSVEVYIDDIVVKSKTRESHILHLQEVFYLLRKYDMKLNPSKCAFGVSAGKFLGFMVSQRGIEVSPDQVKAVMETPPPRNKKELQRLTGKLVALGRFIARFTDELRPFFLAIRKAGTQGWTDNCQNALERIKHCLMHPHLEQPHPKGEAIYVFSCLRMGNQRRSIPLPFAKGAETCLLCQQSFGRCRNQIIQKRPSNGRLRARIFTKTRPAPRISEQEWWTLRVDGASRSSGSGVGLLLQSPTGEHLEQPSGWDSPRLTMKQNTRPSCPDWTSPCAIRLQTPIYSDSQLVVRHVQKEYEAKDSRMARYLAKVRSTLQQFTEWTMKKLSELTTGAADAWPKIPLATPLSNQADDQEWTHDIAEYLRTGTLPEDPKQAHKIRVQAARFTLIGGHLYKRSFTGPYLRCLGHSEAQYVLADYMKEYAEIIREDDP</sequence>
<evidence type="ECO:0000256" key="7">
    <source>
        <dbReference type="ARBA" id="ARBA00022918"/>
    </source>
</evidence>
<evidence type="ECO:0000256" key="1">
    <source>
        <dbReference type="ARBA" id="ARBA00022670"/>
    </source>
</evidence>
<dbReference type="CDD" id="cd01647">
    <property type="entry name" value="RT_LTR"/>
    <property type="match status" value="1"/>
</dbReference>
<evidence type="ECO:0000256" key="4">
    <source>
        <dbReference type="ARBA" id="ARBA00022722"/>
    </source>
</evidence>
<dbReference type="Pfam" id="PF00078">
    <property type="entry name" value="RVT_1"/>
    <property type="match status" value="1"/>
</dbReference>
<keyword evidence="4" id="KW-0540">Nuclease</keyword>
<dbReference type="SUPFAM" id="SSF53098">
    <property type="entry name" value="Ribonuclease H-like"/>
    <property type="match status" value="1"/>
</dbReference>
<keyword evidence="2" id="KW-0808">Transferase</keyword>
<keyword evidence="5" id="KW-0255">Endonuclease</keyword>
<protein>
    <submittedName>
        <fullName evidence="10">Transposon Ty3-I Gag-Pol polyprotein</fullName>
    </submittedName>
</protein>
<reference evidence="10 11" key="1">
    <citation type="journal article" date="2018" name="PLoS Genet.">
        <title>Population sequencing reveals clonal diversity and ancestral inbreeding in the grapevine cultivar Chardonnay.</title>
        <authorList>
            <person name="Roach M.J."/>
            <person name="Johnson D.L."/>
            <person name="Bohlmann J."/>
            <person name="van Vuuren H.J."/>
            <person name="Jones S.J."/>
            <person name="Pretorius I.S."/>
            <person name="Schmidt S.A."/>
            <person name="Borneman A.R."/>
        </authorList>
    </citation>
    <scope>NUCLEOTIDE SEQUENCE [LARGE SCALE GENOMIC DNA]</scope>
    <source>
        <strain evidence="11">cv. Chardonnay</strain>
        <tissue evidence="10">Leaf</tissue>
    </source>
</reference>
<dbReference type="GO" id="GO:0003964">
    <property type="term" value="F:RNA-directed DNA polymerase activity"/>
    <property type="evidence" value="ECO:0007669"/>
    <property type="project" value="UniProtKB-KW"/>
</dbReference>
<keyword evidence="3" id="KW-0548">Nucleotidyltransferase</keyword>
<comment type="caution">
    <text evidence="10">The sequence shown here is derived from an EMBL/GenBank/DDBJ whole genome shotgun (WGS) entry which is preliminary data.</text>
</comment>
<proteinExistence type="predicted"/>